<comment type="caution">
    <text evidence="2">The sequence shown here is derived from an EMBL/GenBank/DDBJ whole genome shotgun (WGS) entry which is preliminary data.</text>
</comment>
<organism evidence="2 3">
    <name type="scientific">Candidatus Nealsonbacteria bacterium CG08_land_8_20_14_0_20_36_22</name>
    <dbReference type="NCBI Taxonomy" id="1974704"/>
    <lineage>
        <taxon>Bacteria</taxon>
        <taxon>Candidatus Nealsoniibacteriota</taxon>
    </lineage>
</organism>
<feature type="transmembrane region" description="Helical" evidence="1">
    <location>
        <begin position="133"/>
        <end position="153"/>
    </location>
</feature>
<feature type="transmembrane region" description="Helical" evidence="1">
    <location>
        <begin position="95"/>
        <end position="113"/>
    </location>
</feature>
<evidence type="ECO:0008006" key="4">
    <source>
        <dbReference type="Google" id="ProtNLM"/>
    </source>
</evidence>
<dbReference type="AlphaFoldDB" id="A0A2H0YQN9"/>
<feature type="transmembrane region" description="Helical" evidence="1">
    <location>
        <begin position="71"/>
        <end position="88"/>
    </location>
</feature>
<keyword evidence="1" id="KW-1133">Transmembrane helix</keyword>
<dbReference type="Proteomes" id="UP000231472">
    <property type="component" value="Unassembled WGS sequence"/>
</dbReference>
<evidence type="ECO:0000256" key="1">
    <source>
        <dbReference type="SAM" id="Phobius"/>
    </source>
</evidence>
<keyword evidence="1" id="KW-0812">Transmembrane</keyword>
<reference evidence="3" key="1">
    <citation type="submission" date="2017-09" db="EMBL/GenBank/DDBJ databases">
        <title>Depth-based differentiation of microbial function through sediment-hosted aquifers and enrichment of novel symbionts in the deep terrestrial subsurface.</title>
        <authorList>
            <person name="Probst A.J."/>
            <person name="Ladd B."/>
            <person name="Jarett J.K."/>
            <person name="Geller-Mcgrath D.E."/>
            <person name="Sieber C.M.K."/>
            <person name="Emerson J.B."/>
            <person name="Anantharaman K."/>
            <person name="Thomas B.C."/>
            <person name="Malmstrom R."/>
            <person name="Stieglmeier M."/>
            <person name="Klingl A."/>
            <person name="Woyke T."/>
            <person name="Ryan C.M."/>
            <person name="Banfield J.F."/>
        </authorList>
    </citation>
    <scope>NUCLEOTIDE SEQUENCE [LARGE SCALE GENOMIC DNA]</scope>
</reference>
<evidence type="ECO:0000313" key="2">
    <source>
        <dbReference type="EMBL" id="PIS40062.1"/>
    </source>
</evidence>
<evidence type="ECO:0000313" key="3">
    <source>
        <dbReference type="Proteomes" id="UP000231472"/>
    </source>
</evidence>
<proteinExistence type="predicted"/>
<dbReference type="EMBL" id="PEYC01000033">
    <property type="protein sequence ID" value="PIS40062.1"/>
    <property type="molecule type" value="Genomic_DNA"/>
</dbReference>
<accession>A0A2H0YQN9</accession>
<name>A0A2H0YQN9_9BACT</name>
<gene>
    <name evidence="2" type="ORF">COT32_01780</name>
</gene>
<protein>
    <recommendedName>
        <fullName evidence="4">DUF4293 domain-containing protein</fullName>
    </recommendedName>
</protein>
<keyword evidence="1" id="KW-0472">Membrane</keyword>
<sequence length="172" mass="18718">MTTKIEWVKKISPAIYGLALVCFFLPFSHISCQGEKIATLTGVQLVTGTTIGSPEMSFGSRENRQVDPEPLAILAFLCTFGGVGVSVLRGKKGVLASAITGCLGLTSLLLLRTKIDNEVLREGEGAFRVEYGIGFWLALLLFIAAIGLNAFLFSQLRKKEEETVIDDLLIRH</sequence>